<gene>
    <name evidence="1" type="ORF">AYI68_g7771</name>
</gene>
<keyword evidence="2" id="KW-1185">Reference proteome</keyword>
<evidence type="ECO:0000313" key="1">
    <source>
        <dbReference type="EMBL" id="OLY78182.1"/>
    </source>
</evidence>
<dbReference type="AlphaFoldDB" id="A0A1R0GMS1"/>
<reference evidence="1 2" key="1">
    <citation type="journal article" date="2016" name="Mol. Biol. Evol.">
        <title>Genome-Wide Survey of Gut Fungi (Harpellales) Reveals the First Horizontally Transferred Ubiquitin Gene from a Mosquito Host.</title>
        <authorList>
            <person name="Wang Y."/>
            <person name="White M.M."/>
            <person name="Kvist S."/>
            <person name="Moncalvo J.M."/>
        </authorList>
    </citation>
    <scope>NUCLEOTIDE SEQUENCE [LARGE SCALE GENOMIC DNA]</scope>
    <source>
        <strain evidence="1 2">ALG-7-W6</strain>
    </source>
</reference>
<accession>A0A1R0GMS1</accession>
<comment type="caution">
    <text evidence="1">The sequence shown here is derived from an EMBL/GenBank/DDBJ whole genome shotgun (WGS) entry which is preliminary data.</text>
</comment>
<dbReference type="Proteomes" id="UP000187455">
    <property type="component" value="Unassembled WGS sequence"/>
</dbReference>
<evidence type="ECO:0000313" key="2">
    <source>
        <dbReference type="Proteomes" id="UP000187455"/>
    </source>
</evidence>
<organism evidence="1 2">
    <name type="scientific">Smittium mucronatum</name>
    <dbReference type="NCBI Taxonomy" id="133383"/>
    <lineage>
        <taxon>Eukaryota</taxon>
        <taxon>Fungi</taxon>
        <taxon>Fungi incertae sedis</taxon>
        <taxon>Zoopagomycota</taxon>
        <taxon>Kickxellomycotina</taxon>
        <taxon>Harpellomycetes</taxon>
        <taxon>Harpellales</taxon>
        <taxon>Legeriomycetaceae</taxon>
        <taxon>Smittium</taxon>
    </lineage>
</organism>
<sequence length="542" mass="63593">MSSSEIVFHNNQYPILLPSEMDALNGASNLLPSLSNSLQNEFDGIPRDQILEEIPNPQNDIKSQTDKIRELLENSIFENDKGDEMNSSDNQDDEWVYDLVEDDEIEYENVQDDEWVLGLADDDEMGYENVQGDEWMYNLAGDDDTEHGNLKGDEWVYNLAGDDETEHGNIQGDEWVLGLADDDDDEIGYKNIQDDEAFYDDSQECEEEYENDKVDQKINENFQDCENMCEINQADEIGYEDSNESEEMYDLTEDPDSDGIVVKVSPQQLLSLLDHTIPKKNEHDYLDFLSQDKNVPDDMDILNSTPLYEYDLDCDQEDQYDCEHEHGFDGYDMDKSSGNINYRDVDIESFKTRPDVAISQSQAGDINFNQYKNSYYYSNNDFPIPENDYHNKGRYKYTRNNYLDFENEMLKHHQDYLNQKRNNQRHYSKNYGQFYDFNNFEKEKNENQINEHALKITIDVSNPKQVKQDLDNSSDENVLEGFAIESVHKPRPDIIYRHQENYRRYNHQDFEEASTGSRKGNDASYYLYNHEIHYPIINARVF</sequence>
<dbReference type="EMBL" id="LSSL01007044">
    <property type="protein sequence ID" value="OLY78182.1"/>
    <property type="molecule type" value="Genomic_DNA"/>
</dbReference>
<protein>
    <submittedName>
        <fullName evidence="1">Uncharacterized protein</fullName>
    </submittedName>
</protein>
<name>A0A1R0GMS1_9FUNG</name>
<proteinExistence type="predicted"/>